<dbReference type="Pfam" id="PF07690">
    <property type="entry name" value="MFS_1"/>
    <property type="match status" value="1"/>
</dbReference>
<evidence type="ECO:0000313" key="8">
    <source>
        <dbReference type="Proteomes" id="UP000235786"/>
    </source>
</evidence>
<dbReference type="GO" id="GO:0005886">
    <property type="term" value="C:plasma membrane"/>
    <property type="evidence" value="ECO:0007669"/>
    <property type="project" value="TreeGrafter"/>
</dbReference>
<feature type="transmembrane region" description="Helical" evidence="5">
    <location>
        <begin position="212"/>
        <end position="232"/>
    </location>
</feature>
<name>A0A2J6RHW7_HYAVF</name>
<evidence type="ECO:0000256" key="2">
    <source>
        <dbReference type="ARBA" id="ARBA00022692"/>
    </source>
</evidence>
<dbReference type="EMBL" id="KZ613948">
    <property type="protein sequence ID" value="PMD38124.1"/>
    <property type="molecule type" value="Genomic_DNA"/>
</dbReference>
<evidence type="ECO:0000259" key="6">
    <source>
        <dbReference type="PROSITE" id="PS50850"/>
    </source>
</evidence>
<dbReference type="Proteomes" id="UP000235786">
    <property type="component" value="Unassembled WGS sequence"/>
</dbReference>
<feature type="transmembrane region" description="Helical" evidence="5">
    <location>
        <begin position="408"/>
        <end position="430"/>
    </location>
</feature>
<proteinExistence type="predicted"/>
<evidence type="ECO:0000313" key="7">
    <source>
        <dbReference type="EMBL" id="PMD38124.1"/>
    </source>
</evidence>
<keyword evidence="3 5" id="KW-1133">Transmembrane helix</keyword>
<keyword evidence="4 5" id="KW-0472">Membrane</keyword>
<evidence type="ECO:0000256" key="5">
    <source>
        <dbReference type="SAM" id="Phobius"/>
    </source>
</evidence>
<organism evidence="7 8">
    <name type="scientific">Hyaloscypha variabilis (strain UAMH 11265 / GT02V1 / F)</name>
    <name type="common">Meliniomyces variabilis</name>
    <dbReference type="NCBI Taxonomy" id="1149755"/>
    <lineage>
        <taxon>Eukaryota</taxon>
        <taxon>Fungi</taxon>
        <taxon>Dikarya</taxon>
        <taxon>Ascomycota</taxon>
        <taxon>Pezizomycotina</taxon>
        <taxon>Leotiomycetes</taxon>
        <taxon>Helotiales</taxon>
        <taxon>Hyaloscyphaceae</taxon>
        <taxon>Hyaloscypha</taxon>
        <taxon>Hyaloscypha variabilis</taxon>
    </lineage>
</organism>
<feature type="transmembrane region" description="Helical" evidence="5">
    <location>
        <begin position="442"/>
        <end position="463"/>
    </location>
</feature>
<feature type="transmembrane region" description="Helical" evidence="5">
    <location>
        <begin position="336"/>
        <end position="363"/>
    </location>
</feature>
<sequence length="513" mass="55494">MATKGRDVVEETSLGRVQLLTESGERILVPKPSSDPNDPLNWSTPFKYYVAIVTCFGMLMCTFLAAGPTVAIVQIAKDFGGGTTANLAILIPQVSFFFTTSALTQGTGNLLWQPLINKHGRRPIYIISFTGYLITAVWSGLSTGYTSELVARILLGFFSGAGECLGPATITDVFFLHERGTAMAMYNFATGSGVSIGIIISGAITLNNSWRVIYWTGAIMIGVLIILIIFTIPETAYNRSYDDSDDGYPQYSPLPIDLPPQKKPYWRTLSLFTGETYTQDSLWKMFVRPFGLILLPPVLWATLVMSALVGFTVALSSAFANDFQRVYSFTPFQAGLGFFGSLVGGILAIPAGGPVGEAVANYFTVRNGGVREPEFRLPAIAISVITAPLGLILYGAGLQYKLNFMVPIIGLGLVSFSGGQAINISLVYTLDAYGPVSGEVTIAQLAFKSVIGFGLSATTNSWIAQAGEVVALSEMAAITALVLLLAIPMFFWGARLRRWSLGWKVVRFIQWEN</sequence>
<dbReference type="STRING" id="1149755.A0A2J6RHW7"/>
<dbReference type="GO" id="GO:0022857">
    <property type="term" value="F:transmembrane transporter activity"/>
    <property type="evidence" value="ECO:0007669"/>
    <property type="project" value="InterPro"/>
</dbReference>
<dbReference type="PANTHER" id="PTHR23502:SF34">
    <property type="entry name" value="PROTEIN HOL1"/>
    <property type="match status" value="1"/>
</dbReference>
<reference evidence="7 8" key="1">
    <citation type="submission" date="2016-04" db="EMBL/GenBank/DDBJ databases">
        <title>A degradative enzymes factory behind the ericoid mycorrhizal symbiosis.</title>
        <authorList>
            <consortium name="DOE Joint Genome Institute"/>
            <person name="Martino E."/>
            <person name="Morin E."/>
            <person name="Grelet G."/>
            <person name="Kuo A."/>
            <person name="Kohler A."/>
            <person name="Daghino S."/>
            <person name="Barry K."/>
            <person name="Choi C."/>
            <person name="Cichocki N."/>
            <person name="Clum A."/>
            <person name="Copeland A."/>
            <person name="Hainaut M."/>
            <person name="Haridas S."/>
            <person name="Labutti K."/>
            <person name="Lindquist E."/>
            <person name="Lipzen A."/>
            <person name="Khouja H.-R."/>
            <person name="Murat C."/>
            <person name="Ohm R."/>
            <person name="Olson A."/>
            <person name="Spatafora J."/>
            <person name="Veneault-Fourrey C."/>
            <person name="Henrissat B."/>
            <person name="Grigoriev I."/>
            <person name="Martin F."/>
            <person name="Perotto S."/>
        </authorList>
    </citation>
    <scope>NUCLEOTIDE SEQUENCE [LARGE SCALE GENOMIC DNA]</scope>
    <source>
        <strain evidence="7 8">F</strain>
    </source>
</reference>
<dbReference type="InterPro" id="IPR020846">
    <property type="entry name" value="MFS_dom"/>
</dbReference>
<dbReference type="InterPro" id="IPR011701">
    <property type="entry name" value="MFS"/>
</dbReference>
<feature type="transmembrane region" description="Helical" evidence="5">
    <location>
        <begin position="87"/>
        <end position="112"/>
    </location>
</feature>
<feature type="transmembrane region" description="Helical" evidence="5">
    <location>
        <begin position="375"/>
        <end position="396"/>
    </location>
</feature>
<feature type="transmembrane region" description="Helical" evidence="5">
    <location>
        <begin position="48"/>
        <end position="75"/>
    </location>
</feature>
<dbReference type="OrthoDB" id="5215911at2759"/>
<protein>
    <submittedName>
        <fullName evidence="7">MFS transporter</fullName>
    </submittedName>
</protein>
<dbReference type="AlphaFoldDB" id="A0A2J6RHW7"/>
<accession>A0A2J6RHW7</accession>
<dbReference type="InterPro" id="IPR036259">
    <property type="entry name" value="MFS_trans_sf"/>
</dbReference>
<keyword evidence="8" id="KW-1185">Reference proteome</keyword>
<keyword evidence="2 5" id="KW-0812">Transmembrane</keyword>
<evidence type="ECO:0000256" key="1">
    <source>
        <dbReference type="ARBA" id="ARBA00004141"/>
    </source>
</evidence>
<comment type="subcellular location">
    <subcellularLocation>
        <location evidence="1">Membrane</location>
        <topology evidence="1">Multi-pass membrane protein</topology>
    </subcellularLocation>
</comment>
<dbReference type="SUPFAM" id="SSF103473">
    <property type="entry name" value="MFS general substrate transporter"/>
    <property type="match status" value="1"/>
</dbReference>
<evidence type="ECO:0000256" key="4">
    <source>
        <dbReference type="ARBA" id="ARBA00023136"/>
    </source>
</evidence>
<dbReference type="PANTHER" id="PTHR23502">
    <property type="entry name" value="MAJOR FACILITATOR SUPERFAMILY"/>
    <property type="match status" value="1"/>
</dbReference>
<feature type="domain" description="Major facilitator superfamily (MFS) profile" evidence="6">
    <location>
        <begin position="50"/>
        <end position="491"/>
    </location>
</feature>
<dbReference type="Gene3D" id="1.20.1250.20">
    <property type="entry name" value="MFS general substrate transporter like domains"/>
    <property type="match status" value="1"/>
</dbReference>
<feature type="transmembrane region" description="Helical" evidence="5">
    <location>
        <begin position="188"/>
        <end position="206"/>
    </location>
</feature>
<feature type="transmembrane region" description="Helical" evidence="5">
    <location>
        <begin position="124"/>
        <end position="141"/>
    </location>
</feature>
<feature type="transmembrane region" description="Helical" evidence="5">
    <location>
        <begin position="292"/>
        <end position="316"/>
    </location>
</feature>
<dbReference type="PROSITE" id="PS50850">
    <property type="entry name" value="MFS"/>
    <property type="match status" value="1"/>
</dbReference>
<feature type="transmembrane region" description="Helical" evidence="5">
    <location>
        <begin position="475"/>
        <end position="494"/>
    </location>
</feature>
<gene>
    <name evidence="7" type="ORF">L207DRAFT_491775</name>
</gene>
<evidence type="ECO:0000256" key="3">
    <source>
        <dbReference type="ARBA" id="ARBA00022989"/>
    </source>
</evidence>